<dbReference type="Gene3D" id="3.20.20.30">
    <property type="entry name" value="Luciferase-like domain"/>
    <property type="match status" value="1"/>
</dbReference>
<sequence>MDLSKLGVWFFTDGMSAPFAAETAKRIEDLGFSALWLPETVGRNPFAHAAWLLANTSSLVIATGIANIYHREPGVTLAAQNTLAEQSDNRFLLGLGVSHKPLVEGLRGLNYGPPVATMRDYLDKMAASPYGGPPPKDKPPTVIAALGPKMLELASRKCDGAHPYFTSPAHTKMAREVMGPDSLLCVEQKVVFETDPTKAREISRKAARTYQGLPNYRNNWLRMGFDQADIDGNGSDAFIDSTFAWGDIDAIKTRVQEHYDAGASHVCVQPVHPEGKMGEIDWRVLEALA</sequence>
<dbReference type="InterPro" id="IPR019922">
    <property type="entry name" value="Lucif-like_OxRdatse_MSMEG_4141"/>
</dbReference>
<protein>
    <recommendedName>
        <fullName evidence="1">Luciferase-like domain-containing protein</fullName>
    </recommendedName>
</protein>
<dbReference type="GO" id="GO:0016705">
    <property type="term" value="F:oxidoreductase activity, acting on paired donors, with incorporation or reduction of molecular oxygen"/>
    <property type="evidence" value="ECO:0007669"/>
    <property type="project" value="InterPro"/>
</dbReference>
<dbReference type="InterPro" id="IPR011251">
    <property type="entry name" value="Luciferase-like_dom"/>
</dbReference>
<proteinExistence type="predicted"/>
<gene>
    <name evidence="2" type="ORF">METZ01_LOCUS16463</name>
</gene>
<dbReference type="SUPFAM" id="SSF51679">
    <property type="entry name" value="Bacterial luciferase-like"/>
    <property type="match status" value="1"/>
</dbReference>
<organism evidence="2">
    <name type="scientific">marine metagenome</name>
    <dbReference type="NCBI Taxonomy" id="408172"/>
    <lineage>
        <taxon>unclassified sequences</taxon>
        <taxon>metagenomes</taxon>
        <taxon>ecological metagenomes</taxon>
    </lineage>
</organism>
<dbReference type="NCBIfam" id="TIGR03620">
    <property type="entry name" value="F420_MSMEG_4141"/>
    <property type="match status" value="1"/>
</dbReference>
<dbReference type="PANTHER" id="PTHR43244">
    <property type="match status" value="1"/>
</dbReference>
<dbReference type="Pfam" id="PF00296">
    <property type="entry name" value="Bac_luciferase"/>
    <property type="match status" value="1"/>
</dbReference>
<dbReference type="PANTHER" id="PTHR43244:SF2">
    <property type="entry name" value="CONSERVED HYPOTHETICAL ALANINE AND PROLINE-RICH PROTEIN"/>
    <property type="match status" value="1"/>
</dbReference>
<dbReference type="CDD" id="cd01097">
    <property type="entry name" value="Tetrahydromethanopterin_reductase"/>
    <property type="match status" value="1"/>
</dbReference>
<feature type="domain" description="Luciferase-like" evidence="1">
    <location>
        <begin position="16"/>
        <end position="264"/>
    </location>
</feature>
<dbReference type="InterPro" id="IPR036661">
    <property type="entry name" value="Luciferase-like_sf"/>
</dbReference>
<dbReference type="InterPro" id="IPR050564">
    <property type="entry name" value="F420-G6PD/mer"/>
</dbReference>
<evidence type="ECO:0000259" key="1">
    <source>
        <dbReference type="Pfam" id="PF00296"/>
    </source>
</evidence>
<dbReference type="EMBL" id="UINC01000920">
    <property type="protein sequence ID" value="SUZ63609.1"/>
    <property type="molecule type" value="Genomic_DNA"/>
</dbReference>
<dbReference type="AlphaFoldDB" id="A0A381PBM6"/>
<reference evidence="2" key="1">
    <citation type="submission" date="2018-05" db="EMBL/GenBank/DDBJ databases">
        <authorList>
            <person name="Lanie J.A."/>
            <person name="Ng W.-L."/>
            <person name="Kazmierczak K.M."/>
            <person name="Andrzejewski T.M."/>
            <person name="Davidsen T.M."/>
            <person name="Wayne K.J."/>
            <person name="Tettelin H."/>
            <person name="Glass J.I."/>
            <person name="Rusch D."/>
            <person name="Podicherti R."/>
            <person name="Tsui H.-C.T."/>
            <person name="Winkler M.E."/>
        </authorList>
    </citation>
    <scope>NUCLEOTIDE SEQUENCE</scope>
</reference>
<name>A0A381PBM6_9ZZZZ</name>
<accession>A0A381PBM6</accession>
<evidence type="ECO:0000313" key="2">
    <source>
        <dbReference type="EMBL" id="SUZ63609.1"/>
    </source>
</evidence>